<evidence type="ECO:0000256" key="1">
    <source>
        <dbReference type="SAM" id="MobiDB-lite"/>
    </source>
</evidence>
<organism evidence="2 3">
    <name type="scientific">Characodon lateralis</name>
    <dbReference type="NCBI Taxonomy" id="208331"/>
    <lineage>
        <taxon>Eukaryota</taxon>
        <taxon>Metazoa</taxon>
        <taxon>Chordata</taxon>
        <taxon>Craniata</taxon>
        <taxon>Vertebrata</taxon>
        <taxon>Euteleostomi</taxon>
        <taxon>Actinopterygii</taxon>
        <taxon>Neopterygii</taxon>
        <taxon>Teleostei</taxon>
        <taxon>Neoteleostei</taxon>
        <taxon>Acanthomorphata</taxon>
        <taxon>Ovalentaria</taxon>
        <taxon>Atherinomorphae</taxon>
        <taxon>Cyprinodontiformes</taxon>
        <taxon>Goodeidae</taxon>
        <taxon>Characodon</taxon>
    </lineage>
</organism>
<sequence length="86" mass="9077">NRRGDSSAGARRIGEWESRSALVPPSQTRCFGRSNTGLITGCGCCLSVHTSRTPAAPLCPTLLPDSQLNKGGEERTRPAAAPREGQ</sequence>
<evidence type="ECO:0000313" key="2">
    <source>
        <dbReference type="EMBL" id="MED6273680.1"/>
    </source>
</evidence>
<dbReference type="EMBL" id="JAHUTJ010025128">
    <property type="protein sequence ID" value="MED6273680.1"/>
    <property type="molecule type" value="Genomic_DNA"/>
</dbReference>
<keyword evidence="3" id="KW-1185">Reference proteome</keyword>
<protein>
    <submittedName>
        <fullName evidence="2">Uncharacterized protein</fullName>
    </submittedName>
</protein>
<proteinExistence type="predicted"/>
<reference evidence="2 3" key="1">
    <citation type="submission" date="2021-06" db="EMBL/GenBank/DDBJ databases">
        <authorList>
            <person name="Palmer J.M."/>
        </authorList>
    </citation>
    <scope>NUCLEOTIDE SEQUENCE [LARGE SCALE GENOMIC DNA]</scope>
    <source>
        <strain evidence="2 3">CL_MEX2019</strain>
        <tissue evidence="2">Muscle</tissue>
    </source>
</reference>
<evidence type="ECO:0000313" key="3">
    <source>
        <dbReference type="Proteomes" id="UP001352852"/>
    </source>
</evidence>
<dbReference type="Proteomes" id="UP001352852">
    <property type="component" value="Unassembled WGS sequence"/>
</dbReference>
<gene>
    <name evidence="2" type="ORF">CHARACLAT_008989</name>
</gene>
<comment type="caution">
    <text evidence="2">The sequence shown here is derived from an EMBL/GenBank/DDBJ whole genome shotgun (WGS) entry which is preliminary data.</text>
</comment>
<name>A0ABU7DGT3_9TELE</name>
<accession>A0ABU7DGT3</accession>
<feature type="non-terminal residue" evidence="2">
    <location>
        <position position="1"/>
    </location>
</feature>
<feature type="region of interest" description="Disordered" evidence="1">
    <location>
        <begin position="63"/>
        <end position="86"/>
    </location>
</feature>